<sequence length="219" mass="25807">MSFKITPETFLISDTHFGHKAVLKKEPIRKVVTKQCGFKVFDDMSVYNWNQVVGDSDLVLHLGDLYFDDGYKYLPKLNGFKRLVVGNNDIGKFKYVKKMHDWKVCNKISLKIQQKERFHAKLIKKFGSELKNPYINAIIADFGSERIMFSHFPVMNRKKNDRFEHARDILDEIYKILDCSLNIHGHTHSKKTYNRFCINVSCEEIDFTPIRLREIIKIQ</sequence>
<dbReference type="SUPFAM" id="SSF56300">
    <property type="entry name" value="Metallo-dependent phosphatases"/>
    <property type="match status" value="1"/>
</dbReference>
<accession>A0A2X3B184</accession>
<dbReference type="Pfam" id="PF00149">
    <property type="entry name" value="Metallophos"/>
    <property type="match status" value="1"/>
</dbReference>
<feature type="domain" description="Calcineurin-like phosphoesterase" evidence="1">
    <location>
        <begin position="11"/>
        <end position="189"/>
    </location>
</feature>
<protein>
    <submittedName>
        <fullName evidence="2">Predicted phosphoesterase or phosphohydrolase</fullName>
    </submittedName>
</protein>
<keyword evidence="2" id="KW-0378">Hydrolase</keyword>
<dbReference type="RefSeq" id="WP_112058763.1">
    <property type="nucleotide sequence ID" value="NZ_UAWL01000006.1"/>
</dbReference>
<organism evidence="2 3">
    <name type="scientific">Helicobacter fennelliae</name>
    <dbReference type="NCBI Taxonomy" id="215"/>
    <lineage>
        <taxon>Bacteria</taxon>
        <taxon>Pseudomonadati</taxon>
        <taxon>Campylobacterota</taxon>
        <taxon>Epsilonproteobacteria</taxon>
        <taxon>Campylobacterales</taxon>
        <taxon>Helicobacteraceae</taxon>
        <taxon>Helicobacter</taxon>
    </lineage>
</organism>
<dbReference type="Proteomes" id="UP000250166">
    <property type="component" value="Unassembled WGS sequence"/>
</dbReference>
<dbReference type="EMBL" id="UAWL01000006">
    <property type="protein sequence ID" value="SQB98968.1"/>
    <property type="molecule type" value="Genomic_DNA"/>
</dbReference>
<dbReference type="InterPro" id="IPR029052">
    <property type="entry name" value="Metallo-depent_PP-like"/>
</dbReference>
<reference evidence="2 3" key="1">
    <citation type="submission" date="2018-06" db="EMBL/GenBank/DDBJ databases">
        <authorList>
            <consortium name="Pathogen Informatics"/>
            <person name="Doyle S."/>
        </authorList>
    </citation>
    <scope>NUCLEOTIDE SEQUENCE [LARGE SCALE GENOMIC DNA]</scope>
    <source>
        <strain evidence="2 3">NCTC13102</strain>
    </source>
</reference>
<evidence type="ECO:0000313" key="3">
    <source>
        <dbReference type="Proteomes" id="UP000250166"/>
    </source>
</evidence>
<dbReference type="GO" id="GO:0016787">
    <property type="term" value="F:hydrolase activity"/>
    <property type="evidence" value="ECO:0007669"/>
    <property type="project" value="UniProtKB-KW"/>
</dbReference>
<name>A0A2X3B184_9HELI</name>
<evidence type="ECO:0000313" key="2">
    <source>
        <dbReference type="EMBL" id="SQB98968.1"/>
    </source>
</evidence>
<gene>
    <name evidence="2" type="ORF">NCTC13102_01439</name>
</gene>
<evidence type="ECO:0000259" key="1">
    <source>
        <dbReference type="Pfam" id="PF00149"/>
    </source>
</evidence>
<dbReference type="InterPro" id="IPR004843">
    <property type="entry name" value="Calcineurin-like_PHP"/>
</dbReference>
<dbReference type="AlphaFoldDB" id="A0A2X3B184"/>
<dbReference type="Gene3D" id="3.60.21.10">
    <property type="match status" value="1"/>
</dbReference>
<proteinExistence type="predicted"/>